<name>A0A5N7BLE4_9EURO</name>
<gene>
    <name evidence="1" type="ORF">BDV26DRAFT_253309</name>
</gene>
<keyword evidence="2" id="KW-1185">Reference proteome</keyword>
<evidence type="ECO:0000313" key="1">
    <source>
        <dbReference type="EMBL" id="KAE8382605.1"/>
    </source>
</evidence>
<proteinExistence type="predicted"/>
<dbReference type="AlphaFoldDB" id="A0A5N7BLE4"/>
<organism evidence="1 2">
    <name type="scientific">Aspergillus bertholletiae</name>
    <dbReference type="NCBI Taxonomy" id="1226010"/>
    <lineage>
        <taxon>Eukaryota</taxon>
        <taxon>Fungi</taxon>
        <taxon>Dikarya</taxon>
        <taxon>Ascomycota</taxon>
        <taxon>Pezizomycotina</taxon>
        <taxon>Eurotiomycetes</taxon>
        <taxon>Eurotiomycetidae</taxon>
        <taxon>Eurotiales</taxon>
        <taxon>Aspergillaceae</taxon>
        <taxon>Aspergillus</taxon>
        <taxon>Aspergillus subgen. Circumdati</taxon>
    </lineage>
</organism>
<accession>A0A5N7BLE4</accession>
<protein>
    <submittedName>
        <fullName evidence="1">Uncharacterized protein</fullName>
    </submittedName>
</protein>
<dbReference type="Proteomes" id="UP000326198">
    <property type="component" value="Unassembled WGS sequence"/>
</dbReference>
<evidence type="ECO:0000313" key="2">
    <source>
        <dbReference type="Proteomes" id="UP000326198"/>
    </source>
</evidence>
<sequence>MHSNFSTSFLQLVSLHKTSIPSRRLDGWIGIPRLVSTPYFSNHPKPIDLECSARYVTKISDPFPIPSLDLSIHRPSPPASHSARTKRVMMFIHPIETPHMK</sequence>
<reference evidence="1 2" key="1">
    <citation type="submission" date="2019-04" db="EMBL/GenBank/DDBJ databases">
        <title>Friends and foes A comparative genomics studyof 23 Aspergillus species from section Flavi.</title>
        <authorList>
            <consortium name="DOE Joint Genome Institute"/>
            <person name="Kjaerbolling I."/>
            <person name="Vesth T."/>
            <person name="Frisvad J.C."/>
            <person name="Nybo J.L."/>
            <person name="Theobald S."/>
            <person name="Kildgaard S."/>
            <person name="Isbrandt T."/>
            <person name="Kuo A."/>
            <person name="Sato A."/>
            <person name="Lyhne E.K."/>
            <person name="Kogle M.E."/>
            <person name="Wiebenga A."/>
            <person name="Kun R.S."/>
            <person name="Lubbers R.J."/>
            <person name="Makela M.R."/>
            <person name="Barry K."/>
            <person name="Chovatia M."/>
            <person name="Clum A."/>
            <person name="Daum C."/>
            <person name="Haridas S."/>
            <person name="He G."/>
            <person name="LaButti K."/>
            <person name="Lipzen A."/>
            <person name="Mondo S."/>
            <person name="Riley R."/>
            <person name="Salamov A."/>
            <person name="Simmons B.A."/>
            <person name="Magnuson J.K."/>
            <person name="Henrissat B."/>
            <person name="Mortensen U.H."/>
            <person name="Larsen T.O."/>
            <person name="Devries R.P."/>
            <person name="Grigoriev I.V."/>
            <person name="Machida M."/>
            <person name="Baker S.E."/>
            <person name="Andersen M.R."/>
        </authorList>
    </citation>
    <scope>NUCLEOTIDE SEQUENCE [LARGE SCALE GENOMIC DNA]</scope>
    <source>
        <strain evidence="1 2">IBT 29228</strain>
    </source>
</reference>
<dbReference type="EMBL" id="ML736161">
    <property type="protein sequence ID" value="KAE8382605.1"/>
    <property type="molecule type" value="Genomic_DNA"/>
</dbReference>